<sequence length="110" mass="11797">MSLEVDAINEVALTAGDTFLMLMATAFMIGTAIFIISYIFSPVSEAIIGKTFYEIIYNSCALFFLLIASITVIAQESNRAFGAKLASAILGLIDGILYALSLALAVKYKV</sequence>
<keyword evidence="1" id="KW-0812">Transmembrane</keyword>
<reference evidence="2 3" key="1">
    <citation type="journal article" date="2024" name="bioRxiv">
        <title>A reference genome for Trichogramma kaykai: A tiny desert-dwelling parasitoid wasp with competing sex-ratio distorters.</title>
        <authorList>
            <person name="Culotta J."/>
            <person name="Lindsey A.R."/>
        </authorList>
    </citation>
    <scope>NUCLEOTIDE SEQUENCE [LARGE SCALE GENOMIC DNA]</scope>
    <source>
        <strain evidence="2 3">KSX58</strain>
    </source>
</reference>
<keyword evidence="1" id="KW-1133">Transmembrane helix</keyword>
<keyword evidence="3" id="KW-1185">Reference proteome</keyword>
<comment type="caution">
    <text evidence="2">The sequence shown here is derived from an EMBL/GenBank/DDBJ whole genome shotgun (WGS) entry which is preliminary data.</text>
</comment>
<keyword evidence="1" id="KW-0472">Membrane</keyword>
<dbReference type="EMBL" id="JBJJXI010000136">
    <property type="protein sequence ID" value="KAL3387578.1"/>
    <property type="molecule type" value="Genomic_DNA"/>
</dbReference>
<name>A0ABD2W416_9HYME</name>
<feature type="transmembrane region" description="Helical" evidence="1">
    <location>
        <begin position="52"/>
        <end position="73"/>
    </location>
</feature>
<proteinExistence type="predicted"/>
<evidence type="ECO:0008006" key="4">
    <source>
        <dbReference type="Google" id="ProtNLM"/>
    </source>
</evidence>
<evidence type="ECO:0000313" key="3">
    <source>
        <dbReference type="Proteomes" id="UP001627154"/>
    </source>
</evidence>
<feature type="transmembrane region" description="Helical" evidence="1">
    <location>
        <begin position="20"/>
        <end position="40"/>
    </location>
</feature>
<protein>
    <recommendedName>
        <fullName evidence="4">MARVEL domain-containing protein</fullName>
    </recommendedName>
</protein>
<organism evidence="2 3">
    <name type="scientific">Trichogramma kaykai</name>
    <dbReference type="NCBI Taxonomy" id="54128"/>
    <lineage>
        <taxon>Eukaryota</taxon>
        <taxon>Metazoa</taxon>
        <taxon>Ecdysozoa</taxon>
        <taxon>Arthropoda</taxon>
        <taxon>Hexapoda</taxon>
        <taxon>Insecta</taxon>
        <taxon>Pterygota</taxon>
        <taxon>Neoptera</taxon>
        <taxon>Endopterygota</taxon>
        <taxon>Hymenoptera</taxon>
        <taxon>Apocrita</taxon>
        <taxon>Proctotrupomorpha</taxon>
        <taxon>Chalcidoidea</taxon>
        <taxon>Trichogrammatidae</taxon>
        <taxon>Trichogramma</taxon>
    </lineage>
</organism>
<accession>A0ABD2W416</accession>
<gene>
    <name evidence="2" type="ORF">TKK_016719</name>
</gene>
<evidence type="ECO:0000256" key="1">
    <source>
        <dbReference type="SAM" id="Phobius"/>
    </source>
</evidence>
<evidence type="ECO:0000313" key="2">
    <source>
        <dbReference type="EMBL" id="KAL3387578.1"/>
    </source>
</evidence>
<dbReference type="Proteomes" id="UP001627154">
    <property type="component" value="Unassembled WGS sequence"/>
</dbReference>
<dbReference type="AlphaFoldDB" id="A0ABD2W416"/>
<feature type="transmembrane region" description="Helical" evidence="1">
    <location>
        <begin position="85"/>
        <end position="106"/>
    </location>
</feature>